<sequence length="1192" mass="138465">MPLVAQLNASSEMKLTHNPSNDKISVNNISTSSVLDQESPSCIKVESESDQIPTRFEYPNENSLKLQNSKNRPSSINKDLSLFTNDGGISPILSEISKKSEHMNQSSPFCFQSNNIVIEKSLINDKHVTEDDKTVLFPDIGCFDSKIENNKIDITPESFNIPKEILDISSPIISAPIFPANTSNIAPNPIIPKCSNFAYHEGSFTIKNKIFSIIYQNNKLNSKYYPYCLRKEIFKHINNVCTIVFKYVKYLKKKPEVHIIGQCKQNNNKCKKFKVIFNINTLLVNIFSSSKDYSHPSLYTGQVKKEALLKANKVVLKKGKNLQDIKSDPTLRRIRSEAMSNLDRHKNDLVDLVMMQGEHPEYIKEISMPFNVKLYSIEQLKVLKNESKNHSVTVYFDATGSVMVSKDVDLLSTHVNQNQYSKDLIAKAIQINDITSFDIYMQNACIILTSKYRNEHVLRAIQYFGQDFTLQYQDYKHLIPVLDIPLESSKDGGIFKGSMFYKRYKNISNTFSQIVSTEGSHNNIYFNIKIYNTLLNKYIPLCPLWSAVMHKQNIIRLSNAPIENYFGDLKLNTLNCERNLKCSKFIRILRRDVLAFKVESDLEIPKSGLNRWHGNTESDERYSQETWNKTKRKISSHFDGRYLKKCDILTEDTDEKGNNKIPVNLETESPSEISIEPKKLFIKCTEFLTALNLSEKQKLEIESKTRQQSLCDLWKHERKIRITASFVGRICKARNDGSYKNIIKSIFDGKGINTPATTYGMTNESTARDLYAEMKNINVTPAGLFIHREHPFIAASPDGLVGSDGIIEIKCPYKAKDCDAETFDFDFLDKNNQFINKHHNYYYQVQTILEATNRYWCDLVVYTQKNIKIIKIERSLEFWSSIEKQLVNFYMFHMLPEIISPNNSMSLEQKKWTTTKKLSFLENGLVNDFTYYKYLKNKRLYAVTAVEQLNTMVKELYIDDFLSLDEKMELTSFVLDHSLFLINQSDKYQILSVEHCSLIFGNNKMSKDWMTNNIHFNNNFVVMPFEYGRHYMLMLLDFEQNICLFIDPMGKEQKIQDRYFQKLENIFLAKNININMWQIITKPHIIQTDYFNCGVYVIYFFHQIVNNLMLTMDVDINQYTEELKNLLLNNSDDMKKRCLFCARSTDSSQCFKCTFCHRSIHEKCLLSYDEIQQNISKDTKTQNDMCDLCRLN</sequence>
<dbReference type="OrthoDB" id="6779965at2759"/>
<keyword evidence="3" id="KW-0378">Hydrolase</keyword>
<evidence type="ECO:0000256" key="1">
    <source>
        <dbReference type="ARBA" id="ARBA00005234"/>
    </source>
</evidence>
<dbReference type="Proteomes" id="UP001152799">
    <property type="component" value="Chromosome 9"/>
</dbReference>
<dbReference type="Pfam" id="PF09588">
    <property type="entry name" value="YqaJ"/>
    <property type="match status" value="1"/>
</dbReference>
<feature type="domain" description="Ubiquitin-like protease family profile" evidence="4">
    <location>
        <begin position="860"/>
        <end position="1104"/>
    </location>
</feature>
<evidence type="ECO:0000313" key="5">
    <source>
        <dbReference type="EMBL" id="CAG9773422.1"/>
    </source>
</evidence>
<dbReference type="Gene3D" id="3.40.395.10">
    <property type="entry name" value="Adenoviral Proteinase, Chain A"/>
    <property type="match status" value="1"/>
</dbReference>
<evidence type="ECO:0000256" key="3">
    <source>
        <dbReference type="ARBA" id="ARBA00022801"/>
    </source>
</evidence>
<proteinExistence type="inferred from homology"/>
<dbReference type="PANTHER" id="PTHR46609">
    <property type="entry name" value="EXONUCLEASE, PHAGE-TYPE/RECB, C-TERMINAL DOMAIN-CONTAINING PROTEIN"/>
    <property type="match status" value="1"/>
</dbReference>
<dbReference type="InterPro" id="IPR003653">
    <property type="entry name" value="Peptidase_C48_C"/>
</dbReference>
<accession>A0A9N9N1J7</accession>
<dbReference type="InterPro" id="IPR011604">
    <property type="entry name" value="PDDEXK-like_dom_sf"/>
</dbReference>
<dbReference type="CDD" id="cd22343">
    <property type="entry name" value="PDDEXK_lambda_exonuclease-like"/>
    <property type="match status" value="1"/>
</dbReference>
<dbReference type="SUPFAM" id="SSF54001">
    <property type="entry name" value="Cysteine proteinases"/>
    <property type="match status" value="1"/>
</dbReference>
<dbReference type="InterPro" id="IPR038765">
    <property type="entry name" value="Papain-like_cys_pep_sf"/>
</dbReference>
<reference evidence="5" key="1">
    <citation type="submission" date="2022-01" db="EMBL/GenBank/DDBJ databases">
        <authorList>
            <person name="King R."/>
        </authorList>
    </citation>
    <scope>NUCLEOTIDE SEQUENCE</scope>
</reference>
<evidence type="ECO:0000256" key="2">
    <source>
        <dbReference type="ARBA" id="ARBA00022670"/>
    </source>
</evidence>
<dbReference type="EMBL" id="OU892285">
    <property type="protein sequence ID" value="CAG9773422.1"/>
    <property type="molecule type" value="Genomic_DNA"/>
</dbReference>
<name>A0A9N9N1J7_9CUCU</name>
<dbReference type="SUPFAM" id="SSF52980">
    <property type="entry name" value="Restriction endonuclease-like"/>
    <property type="match status" value="1"/>
</dbReference>
<dbReference type="GO" id="GO:0006508">
    <property type="term" value="P:proteolysis"/>
    <property type="evidence" value="ECO:0007669"/>
    <property type="project" value="UniProtKB-KW"/>
</dbReference>
<evidence type="ECO:0000313" key="6">
    <source>
        <dbReference type="Proteomes" id="UP001152799"/>
    </source>
</evidence>
<dbReference type="AlphaFoldDB" id="A0A9N9N1J7"/>
<dbReference type="GO" id="GO:0008234">
    <property type="term" value="F:cysteine-type peptidase activity"/>
    <property type="evidence" value="ECO:0007669"/>
    <property type="project" value="InterPro"/>
</dbReference>
<keyword evidence="6" id="KW-1185">Reference proteome</keyword>
<protein>
    <recommendedName>
        <fullName evidence="4">Ubiquitin-like protease family profile domain-containing protein</fullName>
    </recommendedName>
</protein>
<dbReference type="InterPro" id="IPR051703">
    <property type="entry name" value="NF-kappa-B_Signaling_Reg"/>
</dbReference>
<organism evidence="5 6">
    <name type="scientific">Ceutorhynchus assimilis</name>
    <name type="common">cabbage seed weevil</name>
    <dbReference type="NCBI Taxonomy" id="467358"/>
    <lineage>
        <taxon>Eukaryota</taxon>
        <taxon>Metazoa</taxon>
        <taxon>Ecdysozoa</taxon>
        <taxon>Arthropoda</taxon>
        <taxon>Hexapoda</taxon>
        <taxon>Insecta</taxon>
        <taxon>Pterygota</taxon>
        <taxon>Neoptera</taxon>
        <taxon>Endopterygota</taxon>
        <taxon>Coleoptera</taxon>
        <taxon>Polyphaga</taxon>
        <taxon>Cucujiformia</taxon>
        <taxon>Curculionidae</taxon>
        <taxon>Ceutorhynchinae</taxon>
        <taxon>Ceutorhynchus</taxon>
    </lineage>
</organism>
<dbReference type="PROSITE" id="PS50600">
    <property type="entry name" value="ULP_PROTEASE"/>
    <property type="match status" value="1"/>
</dbReference>
<dbReference type="CDD" id="cd20805">
    <property type="entry name" value="C1_DGK_rpt2"/>
    <property type="match status" value="1"/>
</dbReference>
<comment type="similarity">
    <text evidence="1">Belongs to the peptidase C48 family.</text>
</comment>
<dbReference type="InterPro" id="IPR019080">
    <property type="entry name" value="YqaJ_viral_recombinase"/>
</dbReference>
<dbReference type="Gene3D" id="3.90.320.10">
    <property type="match status" value="1"/>
</dbReference>
<evidence type="ECO:0000259" key="4">
    <source>
        <dbReference type="PROSITE" id="PS50600"/>
    </source>
</evidence>
<keyword evidence="2" id="KW-0645">Protease</keyword>
<gene>
    <name evidence="5" type="ORF">CEUTPL_LOCUS13813</name>
</gene>
<dbReference type="PANTHER" id="PTHR46609:SF8">
    <property type="entry name" value="YQAJ VIRAL RECOMBINASE DOMAIN-CONTAINING PROTEIN"/>
    <property type="match status" value="1"/>
</dbReference>
<dbReference type="InterPro" id="IPR011335">
    <property type="entry name" value="Restrct_endonuc-II-like"/>
</dbReference>
<dbReference type="GO" id="GO:0006281">
    <property type="term" value="P:DNA repair"/>
    <property type="evidence" value="ECO:0007669"/>
    <property type="project" value="UniProtKB-ARBA"/>
</dbReference>